<sequence length="201" mass="22381">MSTIKAVFFTKSLQIIEFVLDNIGGDIIVDYYLLGSGRYSVPQMCALHEMKMNNFLQAQFLKCEAEGKPSQICLCESGIDPEKYRHCVLTKGNYASRAAAKYSQIGIEASPIVEVGYKNTIFGVDDSWYLKKICSMFGDNPPRGCIKPFSCDNSTIVITDRKGVVNFDCDCAKLDFIAKNPSEIDFATTSTTTINPEEKYP</sequence>
<accession>A0ABM3LZL4</accession>
<evidence type="ECO:0000313" key="2">
    <source>
        <dbReference type="RefSeq" id="XP_052744515.1"/>
    </source>
</evidence>
<organism evidence="1 2">
    <name type="scientific">Bicyclus anynana</name>
    <name type="common">Squinting bush brown butterfly</name>
    <dbReference type="NCBI Taxonomy" id="110368"/>
    <lineage>
        <taxon>Eukaryota</taxon>
        <taxon>Metazoa</taxon>
        <taxon>Ecdysozoa</taxon>
        <taxon>Arthropoda</taxon>
        <taxon>Hexapoda</taxon>
        <taxon>Insecta</taxon>
        <taxon>Pterygota</taxon>
        <taxon>Neoptera</taxon>
        <taxon>Endopterygota</taxon>
        <taxon>Lepidoptera</taxon>
        <taxon>Glossata</taxon>
        <taxon>Ditrysia</taxon>
        <taxon>Papilionoidea</taxon>
        <taxon>Nymphalidae</taxon>
        <taxon>Satyrinae</taxon>
        <taxon>Satyrini</taxon>
        <taxon>Mycalesina</taxon>
        <taxon>Bicyclus</taxon>
    </lineage>
</organism>
<dbReference type="Proteomes" id="UP001652582">
    <property type="component" value="Chromosome 23"/>
</dbReference>
<keyword evidence="1" id="KW-1185">Reference proteome</keyword>
<name>A0ABM3LZL4_BICAN</name>
<protein>
    <submittedName>
        <fullName evidence="2">Uncharacterized protein LOC112055927</fullName>
    </submittedName>
</protein>
<dbReference type="GeneID" id="112055927"/>
<dbReference type="RefSeq" id="XP_052744515.1">
    <property type="nucleotide sequence ID" value="XM_052888555.1"/>
</dbReference>
<reference evidence="2" key="1">
    <citation type="submission" date="2025-08" db="UniProtKB">
        <authorList>
            <consortium name="RefSeq"/>
        </authorList>
    </citation>
    <scope>IDENTIFICATION</scope>
</reference>
<gene>
    <name evidence="2" type="primary">LOC112055927</name>
</gene>
<proteinExistence type="predicted"/>
<evidence type="ECO:0000313" key="1">
    <source>
        <dbReference type="Proteomes" id="UP001652582"/>
    </source>
</evidence>